<comment type="caution">
    <text evidence="1">The sequence shown here is derived from an EMBL/GenBank/DDBJ whole genome shotgun (WGS) entry which is preliminary data.</text>
</comment>
<dbReference type="EMBL" id="BQNB010015097">
    <property type="protein sequence ID" value="GJT35989.1"/>
    <property type="molecule type" value="Genomic_DNA"/>
</dbReference>
<accession>A0ABQ5DAM1</accession>
<reference evidence="1" key="2">
    <citation type="submission" date="2022-01" db="EMBL/GenBank/DDBJ databases">
        <authorList>
            <person name="Yamashiro T."/>
            <person name="Shiraishi A."/>
            <person name="Satake H."/>
            <person name="Nakayama K."/>
        </authorList>
    </citation>
    <scope>NUCLEOTIDE SEQUENCE</scope>
</reference>
<name>A0ABQ5DAM1_9ASTR</name>
<reference evidence="1" key="1">
    <citation type="journal article" date="2022" name="Int. J. Mol. Sci.">
        <title>Draft Genome of Tanacetum Coccineum: Genomic Comparison of Closely Related Tanacetum-Family Plants.</title>
        <authorList>
            <person name="Yamashiro T."/>
            <person name="Shiraishi A."/>
            <person name="Nakayama K."/>
            <person name="Satake H."/>
        </authorList>
    </citation>
    <scope>NUCLEOTIDE SEQUENCE</scope>
</reference>
<protein>
    <submittedName>
        <fullName evidence="1">Uncharacterized protein</fullName>
    </submittedName>
</protein>
<keyword evidence="2" id="KW-1185">Reference proteome</keyword>
<dbReference type="Proteomes" id="UP001151760">
    <property type="component" value="Unassembled WGS sequence"/>
</dbReference>
<organism evidence="1 2">
    <name type="scientific">Tanacetum coccineum</name>
    <dbReference type="NCBI Taxonomy" id="301880"/>
    <lineage>
        <taxon>Eukaryota</taxon>
        <taxon>Viridiplantae</taxon>
        <taxon>Streptophyta</taxon>
        <taxon>Embryophyta</taxon>
        <taxon>Tracheophyta</taxon>
        <taxon>Spermatophyta</taxon>
        <taxon>Magnoliopsida</taxon>
        <taxon>eudicotyledons</taxon>
        <taxon>Gunneridae</taxon>
        <taxon>Pentapetalae</taxon>
        <taxon>asterids</taxon>
        <taxon>campanulids</taxon>
        <taxon>Asterales</taxon>
        <taxon>Asteraceae</taxon>
        <taxon>Asteroideae</taxon>
        <taxon>Anthemideae</taxon>
        <taxon>Anthemidinae</taxon>
        <taxon>Tanacetum</taxon>
    </lineage>
</organism>
<sequence length="78" mass="8957">MTRTSSTVSVVCRDCGKGKRRKLNEISVLMNKIKFETCDSMDDQASTSGLRGVEEEQELEARVTLDNDWHCLKIFFLR</sequence>
<evidence type="ECO:0000313" key="2">
    <source>
        <dbReference type="Proteomes" id="UP001151760"/>
    </source>
</evidence>
<evidence type="ECO:0000313" key="1">
    <source>
        <dbReference type="EMBL" id="GJT35989.1"/>
    </source>
</evidence>
<proteinExistence type="predicted"/>
<gene>
    <name evidence="1" type="ORF">Tco_0926408</name>
</gene>